<name>A0AA92ICK8_RALSL</name>
<evidence type="ECO:0000256" key="4">
    <source>
        <dbReference type="ARBA" id="ARBA00048364"/>
    </source>
</evidence>
<keyword evidence="1" id="KW-0808">Transferase</keyword>
<accession>A0AA92ICK8</accession>
<dbReference type="Proteomes" id="UP000310553">
    <property type="component" value="Chromosome"/>
</dbReference>
<evidence type="ECO:0000256" key="6">
    <source>
        <dbReference type="SAM" id="MobiDB-lite"/>
    </source>
</evidence>
<evidence type="ECO:0000313" key="8">
    <source>
        <dbReference type="Proteomes" id="UP000310553"/>
    </source>
</evidence>
<comment type="catalytic activity">
    <reaction evidence="4">
        <text>L-threonyl-[protein] + acetyl-CoA = O-acetyl-L-threonyl-[protein] + CoA</text>
        <dbReference type="Rhea" id="RHEA:65340"/>
        <dbReference type="Rhea" id="RHEA-COMP:11060"/>
        <dbReference type="Rhea" id="RHEA-COMP:16780"/>
        <dbReference type="ChEBI" id="CHEBI:30013"/>
        <dbReference type="ChEBI" id="CHEBI:57287"/>
        <dbReference type="ChEBI" id="CHEBI:57288"/>
        <dbReference type="ChEBI" id="CHEBI:141025"/>
    </reaction>
    <physiologicalReaction direction="left-to-right" evidence="4">
        <dbReference type="Rhea" id="RHEA:65341"/>
    </physiologicalReaction>
</comment>
<sequence>MKVSSASAGVPANSTGNTNAPPSQTSADASALGRRRKAPEDAPGSPPARRQRQDTPEDSAQTMFRRAGMTSRPPSPTSPDRVPLLDNRPTLERMGVDHPLPGHTWYEAARTTISPVDRVSAAHAAQVGSSSRSADPAAAARPRPQPARLSAAQQATVERMRTKVTAFLSGALRRLQDLNARNEDPELAEFRILDVDRAITPLLIVTENARNPGLNLMPLHMDTAEDEEVRTQPPMAGSRHIAEFMASAQPGRYRALIDDGSHTRAADIRKDASGTSVIVVDPLRKEKNESAYKDYADNVNSEFGEAAKCAFIPVDIQKSFFDCRTLSLSLALKMQDKGDAFATLHDTLRNGGDPSLSVSRAERTEQLGALLVLDGTPLVDARMMKHSQAGSSVTRYLDQHPEQAGTPVNKRNETLSARTTRHLVKREVRNRANSEGQVTGGETKQITFSNSIEQKRIAMLSRAISYVDSAPPPIVIRMAKLLQNSILNGD</sequence>
<feature type="region of interest" description="Disordered" evidence="6">
    <location>
        <begin position="1"/>
        <end position="86"/>
    </location>
</feature>
<comment type="catalytic activity">
    <reaction evidence="5">
        <text>L-seryl-[protein] + acetyl-CoA = O-acetyl-L-seryl-[protein] + CoA</text>
        <dbReference type="Rhea" id="RHEA:59392"/>
        <dbReference type="Rhea" id="RHEA-COMP:9863"/>
        <dbReference type="Rhea" id="RHEA-COMP:15352"/>
        <dbReference type="ChEBI" id="CHEBI:29999"/>
        <dbReference type="ChEBI" id="CHEBI:57287"/>
        <dbReference type="ChEBI" id="CHEBI:57288"/>
        <dbReference type="ChEBI" id="CHEBI:141128"/>
    </reaction>
    <physiologicalReaction direction="left-to-right" evidence="5">
        <dbReference type="Rhea" id="RHEA:59393"/>
    </physiologicalReaction>
</comment>
<dbReference type="GO" id="GO:0016746">
    <property type="term" value="F:acyltransferase activity"/>
    <property type="evidence" value="ECO:0007669"/>
    <property type="project" value="UniProtKB-KW"/>
</dbReference>
<protein>
    <submittedName>
        <fullName evidence="7">YOPP/AvrRxv family protein</fullName>
    </submittedName>
</protein>
<feature type="compositionally biased region" description="Polar residues" evidence="6">
    <location>
        <begin position="1"/>
        <end position="28"/>
    </location>
</feature>
<comment type="similarity">
    <text evidence="3">Belongs to the acetyltransferase YopJ family.</text>
</comment>
<feature type="region of interest" description="Disordered" evidence="6">
    <location>
        <begin position="120"/>
        <end position="148"/>
    </location>
</feature>
<evidence type="ECO:0000256" key="2">
    <source>
        <dbReference type="ARBA" id="ARBA00023315"/>
    </source>
</evidence>
<dbReference type="Pfam" id="PF03421">
    <property type="entry name" value="Acetyltransf_14"/>
    <property type="match status" value="1"/>
</dbReference>
<proteinExistence type="inferred from homology"/>
<dbReference type="InterPro" id="IPR005083">
    <property type="entry name" value="YopJ-like"/>
</dbReference>
<organism evidence="7 8">
    <name type="scientific">Ralstonia solanacearum</name>
    <name type="common">Pseudomonas solanacearum</name>
    <dbReference type="NCBI Taxonomy" id="305"/>
    <lineage>
        <taxon>Bacteria</taxon>
        <taxon>Pseudomonadati</taxon>
        <taxon>Pseudomonadota</taxon>
        <taxon>Betaproteobacteria</taxon>
        <taxon>Burkholderiales</taxon>
        <taxon>Burkholderiaceae</taxon>
        <taxon>Ralstonia</taxon>
        <taxon>Ralstonia solanacearum species complex</taxon>
    </lineage>
</organism>
<dbReference type="EMBL" id="CP039339">
    <property type="protein sequence ID" value="QCX47868.1"/>
    <property type="molecule type" value="Genomic_DNA"/>
</dbReference>
<evidence type="ECO:0000313" key="7">
    <source>
        <dbReference type="EMBL" id="QCX47868.1"/>
    </source>
</evidence>
<feature type="compositionally biased region" description="Low complexity" evidence="6">
    <location>
        <begin position="129"/>
        <end position="148"/>
    </location>
</feature>
<evidence type="ECO:0000256" key="1">
    <source>
        <dbReference type="ARBA" id="ARBA00022679"/>
    </source>
</evidence>
<keyword evidence="2" id="KW-0012">Acyltransferase</keyword>
<evidence type="ECO:0000256" key="3">
    <source>
        <dbReference type="ARBA" id="ARBA00023785"/>
    </source>
</evidence>
<reference evidence="7 8" key="1">
    <citation type="submission" date="2019-04" db="EMBL/GenBank/DDBJ databases">
        <title>Complete Genome of UW386 and Higher Quality Genome of UW700.</title>
        <authorList>
            <person name="Jacobs J."/>
            <person name="Perez A."/>
            <person name="Steidl O."/>
            <person name="Allen C."/>
        </authorList>
    </citation>
    <scope>NUCLEOTIDE SEQUENCE [LARGE SCALE GENOMIC DNA]</scope>
    <source>
        <strain evidence="7 8">UW386</strain>
    </source>
</reference>
<evidence type="ECO:0000256" key="5">
    <source>
        <dbReference type="ARBA" id="ARBA00048662"/>
    </source>
</evidence>
<dbReference type="AlphaFoldDB" id="A0AA92ICK8"/>
<gene>
    <name evidence="7" type="ORF">E7Z57_01360</name>
</gene>